<proteinExistence type="predicted"/>
<dbReference type="AlphaFoldDB" id="A0A1X2J0N4"/>
<keyword evidence="2" id="KW-1185">Reference proteome</keyword>
<evidence type="ECO:0000313" key="1">
    <source>
        <dbReference type="EMBL" id="ORZ25386.1"/>
    </source>
</evidence>
<dbReference type="OrthoDB" id="275936at2759"/>
<gene>
    <name evidence="1" type="ORF">BCR42DRAFT_363551</name>
</gene>
<dbReference type="InterPro" id="IPR038781">
    <property type="entry name" value="C365.16-ike"/>
</dbReference>
<evidence type="ECO:0008006" key="3">
    <source>
        <dbReference type="Google" id="ProtNLM"/>
    </source>
</evidence>
<dbReference type="Proteomes" id="UP000193560">
    <property type="component" value="Unassembled WGS sequence"/>
</dbReference>
<protein>
    <recommendedName>
        <fullName evidence="3">Mitochondrial carrier domain-containing protein</fullName>
    </recommendedName>
</protein>
<sequence length="281" mass="30849">MDTSTSQSKPYSRGTLLKLCGFDLIAAASSSTLVSPFIAVVDRAIIENMNGKRSLGQGLVYGARSVLTRPHKFIASPQFQLVLGLYFSTYATANIVDTTTEYYGVDPKNTSIIKFIATTTANMGLCIYKDRSFTRMFGTIAAHPFPKLSYLLFALRDSLTVAASFNAPSFVSAWFQERPSLLSDYWKSNPDKVTAAAQLACPSLIQFISTPLHLLALDLYNRPTATVPQRATLVRAEYLKSALARIGRIGPAFGIGGIGNTMVRNHRSFIWKRQQTPTTVV</sequence>
<dbReference type="GO" id="GO:0005739">
    <property type="term" value="C:mitochondrion"/>
    <property type="evidence" value="ECO:0007669"/>
    <property type="project" value="TreeGrafter"/>
</dbReference>
<dbReference type="EMBL" id="MCGE01000001">
    <property type="protein sequence ID" value="ORZ25386.1"/>
    <property type="molecule type" value="Genomic_DNA"/>
</dbReference>
<accession>A0A1X2J0N4</accession>
<evidence type="ECO:0000313" key="2">
    <source>
        <dbReference type="Proteomes" id="UP000193560"/>
    </source>
</evidence>
<dbReference type="PANTHER" id="PTHR37845:SF1">
    <property type="entry name" value="SEQUENCE ORPHAN"/>
    <property type="match status" value="1"/>
</dbReference>
<organism evidence="1 2">
    <name type="scientific">Absidia repens</name>
    <dbReference type="NCBI Taxonomy" id="90262"/>
    <lineage>
        <taxon>Eukaryota</taxon>
        <taxon>Fungi</taxon>
        <taxon>Fungi incertae sedis</taxon>
        <taxon>Mucoromycota</taxon>
        <taxon>Mucoromycotina</taxon>
        <taxon>Mucoromycetes</taxon>
        <taxon>Mucorales</taxon>
        <taxon>Cunninghamellaceae</taxon>
        <taxon>Absidia</taxon>
    </lineage>
</organism>
<dbReference type="PANTHER" id="PTHR37845">
    <property type="entry name" value="SEQUENCE ORPHAN"/>
    <property type="match status" value="1"/>
</dbReference>
<name>A0A1X2J0N4_9FUNG</name>
<reference evidence="1 2" key="1">
    <citation type="submission" date="2016-07" db="EMBL/GenBank/DDBJ databases">
        <title>Pervasive Adenine N6-methylation of Active Genes in Fungi.</title>
        <authorList>
            <consortium name="DOE Joint Genome Institute"/>
            <person name="Mondo S.J."/>
            <person name="Dannebaum R.O."/>
            <person name="Kuo R.C."/>
            <person name="Labutti K."/>
            <person name="Haridas S."/>
            <person name="Kuo A."/>
            <person name="Salamov A."/>
            <person name="Ahrendt S.R."/>
            <person name="Lipzen A."/>
            <person name="Sullivan W."/>
            <person name="Andreopoulos W.B."/>
            <person name="Clum A."/>
            <person name="Lindquist E."/>
            <person name="Daum C."/>
            <person name="Ramamoorthy G.K."/>
            <person name="Gryganskyi A."/>
            <person name="Culley D."/>
            <person name="Magnuson J.K."/>
            <person name="James T.Y."/>
            <person name="O'Malley M.A."/>
            <person name="Stajich J.E."/>
            <person name="Spatafora J.W."/>
            <person name="Visel A."/>
            <person name="Grigoriev I.V."/>
        </authorList>
    </citation>
    <scope>NUCLEOTIDE SEQUENCE [LARGE SCALE GENOMIC DNA]</scope>
    <source>
        <strain evidence="1 2">NRRL 1336</strain>
    </source>
</reference>
<comment type="caution">
    <text evidence="1">The sequence shown here is derived from an EMBL/GenBank/DDBJ whole genome shotgun (WGS) entry which is preliminary data.</text>
</comment>
<dbReference type="STRING" id="90262.A0A1X2J0N4"/>